<organism evidence="1 2">
    <name type="scientific">Cochliobolus carbonum (strain 26-R-13)</name>
    <name type="common">Maize leaf spot fungus</name>
    <name type="synonym">Bipolaris zeicola</name>
    <dbReference type="NCBI Taxonomy" id="930089"/>
    <lineage>
        <taxon>Eukaryota</taxon>
        <taxon>Fungi</taxon>
        <taxon>Dikarya</taxon>
        <taxon>Ascomycota</taxon>
        <taxon>Pezizomycotina</taxon>
        <taxon>Dothideomycetes</taxon>
        <taxon>Pleosporomycetidae</taxon>
        <taxon>Pleosporales</taxon>
        <taxon>Pleosporineae</taxon>
        <taxon>Pleosporaceae</taxon>
        <taxon>Bipolaris</taxon>
    </lineage>
</organism>
<evidence type="ECO:0000313" key="1">
    <source>
        <dbReference type="EMBL" id="EUC36845.1"/>
    </source>
</evidence>
<dbReference type="GeneID" id="19152301"/>
<gene>
    <name evidence="1" type="ORF">COCCADRAFT_87123</name>
</gene>
<evidence type="ECO:0000313" key="2">
    <source>
        <dbReference type="Proteomes" id="UP000053841"/>
    </source>
</evidence>
<dbReference type="Proteomes" id="UP000053841">
    <property type="component" value="Unassembled WGS sequence"/>
</dbReference>
<name>W6YH61_COCC2</name>
<dbReference type="EMBL" id="KI964557">
    <property type="protein sequence ID" value="EUC36845.1"/>
    <property type="molecule type" value="Genomic_DNA"/>
</dbReference>
<dbReference type="HOGENOM" id="CLU_2596459_0_0_1"/>
<keyword evidence="2" id="KW-1185">Reference proteome</keyword>
<proteinExistence type="predicted"/>
<dbReference type="KEGG" id="bze:COCCADRAFT_87123"/>
<protein>
    <submittedName>
        <fullName evidence="1">Uncharacterized protein</fullName>
    </submittedName>
</protein>
<dbReference type="AlphaFoldDB" id="W6YH61"/>
<sequence length="80" mass="9210">YTPKHGHDYPNHHGCTTYLYAKDIAPNPSLSSLIHTRTHTHTYTRAFYCLTTPFHYYHGPRMAISAFQPASDQNLQGSRF</sequence>
<accession>W6YH61</accession>
<feature type="non-terminal residue" evidence="1">
    <location>
        <position position="1"/>
    </location>
</feature>
<dbReference type="RefSeq" id="XP_007708870.1">
    <property type="nucleotide sequence ID" value="XM_007710680.1"/>
</dbReference>
<reference evidence="1 2" key="1">
    <citation type="journal article" date="2013" name="PLoS Genet.">
        <title>Comparative genome structure, secondary metabolite, and effector coding capacity across Cochliobolus pathogens.</title>
        <authorList>
            <person name="Condon B.J."/>
            <person name="Leng Y."/>
            <person name="Wu D."/>
            <person name="Bushley K.E."/>
            <person name="Ohm R.A."/>
            <person name="Otillar R."/>
            <person name="Martin J."/>
            <person name="Schackwitz W."/>
            <person name="Grimwood J."/>
            <person name="MohdZainudin N."/>
            <person name="Xue C."/>
            <person name="Wang R."/>
            <person name="Manning V.A."/>
            <person name="Dhillon B."/>
            <person name="Tu Z.J."/>
            <person name="Steffenson B.J."/>
            <person name="Salamov A."/>
            <person name="Sun H."/>
            <person name="Lowry S."/>
            <person name="LaButti K."/>
            <person name="Han J."/>
            <person name="Copeland A."/>
            <person name="Lindquist E."/>
            <person name="Barry K."/>
            <person name="Schmutz J."/>
            <person name="Baker S.E."/>
            <person name="Ciuffetti L.M."/>
            <person name="Grigoriev I.V."/>
            <person name="Zhong S."/>
            <person name="Turgeon B.G."/>
        </authorList>
    </citation>
    <scope>NUCLEOTIDE SEQUENCE [LARGE SCALE GENOMIC DNA]</scope>
    <source>
        <strain evidence="1 2">26-R-13</strain>
    </source>
</reference>